<gene>
    <name evidence="1" type="ORF">IPOD504_LOCUS14857</name>
</gene>
<evidence type="ECO:0000313" key="1">
    <source>
        <dbReference type="EMBL" id="CAH2070817.1"/>
    </source>
</evidence>
<proteinExistence type="predicted"/>
<name>A0ABN8IZY3_9NEOP</name>
<organism evidence="1 2">
    <name type="scientific">Iphiclides podalirius</name>
    <name type="common">scarce swallowtail</name>
    <dbReference type="NCBI Taxonomy" id="110791"/>
    <lineage>
        <taxon>Eukaryota</taxon>
        <taxon>Metazoa</taxon>
        <taxon>Ecdysozoa</taxon>
        <taxon>Arthropoda</taxon>
        <taxon>Hexapoda</taxon>
        <taxon>Insecta</taxon>
        <taxon>Pterygota</taxon>
        <taxon>Neoptera</taxon>
        <taxon>Endopterygota</taxon>
        <taxon>Lepidoptera</taxon>
        <taxon>Glossata</taxon>
        <taxon>Ditrysia</taxon>
        <taxon>Papilionoidea</taxon>
        <taxon>Papilionidae</taxon>
        <taxon>Papilioninae</taxon>
        <taxon>Iphiclides</taxon>
    </lineage>
</organism>
<keyword evidence="2" id="KW-1185">Reference proteome</keyword>
<evidence type="ECO:0000313" key="2">
    <source>
        <dbReference type="Proteomes" id="UP000837857"/>
    </source>
</evidence>
<protein>
    <submittedName>
        <fullName evidence="1">Uncharacterized protein</fullName>
    </submittedName>
</protein>
<accession>A0ABN8IZY3</accession>
<reference evidence="1" key="1">
    <citation type="submission" date="2022-03" db="EMBL/GenBank/DDBJ databases">
        <authorList>
            <person name="Martin H S."/>
        </authorList>
    </citation>
    <scope>NUCLEOTIDE SEQUENCE</scope>
</reference>
<sequence>MICAKCGINSKDDSSLTFHRFPLPSVRDSLKAKVWAKFCFPDEDWTSDQSLRSLYKQHKMLCADFDVFGVLYRQRAPYHFQGIAATIYSSQQTR</sequence>
<dbReference type="EMBL" id="OW152818">
    <property type="protein sequence ID" value="CAH2070817.1"/>
    <property type="molecule type" value="Genomic_DNA"/>
</dbReference>
<feature type="non-terminal residue" evidence="1">
    <location>
        <position position="94"/>
    </location>
</feature>
<dbReference type="Proteomes" id="UP000837857">
    <property type="component" value="Chromosome 6"/>
</dbReference>